<accession>A0ABT6TWJ3</accession>
<reference evidence="2" key="1">
    <citation type="submission" date="2023-04" db="EMBL/GenBank/DDBJ databases">
        <title>Comparative genomic analysis of Cohnella hashimotonis sp. nov., isolated from the International Space Station.</title>
        <authorList>
            <person name="Venkateswaran K."/>
            <person name="Simpson A."/>
        </authorList>
    </citation>
    <scope>NUCLEOTIDE SEQUENCE</scope>
    <source>
        <strain evidence="2">F6_2S_P_1</strain>
    </source>
</reference>
<evidence type="ECO:0000256" key="1">
    <source>
        <dbReference type="SAM" id="MobiDB-lite"/>
    </source>
</evidence>
<sequence>MWLLEQAGAASDKSNVAEATRAPERAASEHERLAGASRCCKR</sequence>
<dbReference type="Proteomes" id="UP001161691">
    <property type="component" value="Unassembled WGS sequence"/>
</dbReference>
<dbReference type="EMBL" id="JAGRPV010000002">
    <property type="protein sequence ID" value="MDI4650187.1"/>
    <property type="molecule type" value="Genomic_DNA"/>
</dbReference>
<evidence type="ECO:0000313" key="3">
    <source>
        <dbReference type="Proteomes" id="UP001161691"/>
    </source>
</evidence>
<keyword evidence="3" id="KW-1185">Reference proteome</keyword>
<name>A0ABT6TWJ3_9BACL</name>
<dbReference type="RefSeq" id="WP_282913051.1">
    <property type="nucleotide sequence ID" value="NZ_JAGRPV010000002.1"/>
</dbReference>
<proteinExistence type="predicted"/>
<feature type="compositionally biased region" description="Basic and acidic residues" evidence="1">
    <location>
        <begin position="21"/>
        <end position="33"/>
    </location>
</feature>
<evidence type="ECO:0000313" key="2">
    <source>
        <dbReference type="EMBL" id="MDI4650187.1"/>
    </source>
</evidence>
<comment type="caution">
    <text evidence="2">The sequence shown here is derived from an EMBL/GenBank/DDBJ whole genome shotgun (WGS) entry which is preliminary data.</text>
</comment>
<organism evidence="2 3">
    <name type="scientific">Cohnella hashimotonis</name>
    <dbReference type="NCBI Taxonomy" id="2826895"/>
    <lineage>
        <taxon>Bacteria</taxon>
        <taxon>Bacillati</taxon>
        <taxon>Bacillota</taxon>
        <taxon>Bacilli</taxon>
        <taxon>Bacillales</taxon>
        <taxon>Paenibacillaceae</taxon>
        <taxon>Cohnella</taxon>
    </lineage>
</organism>
<gene>
    <name evidence="2" type="ORF">KB449_34980</name>
</gene>
<feature type="region of interest" description="Disordered" evidence="1">
    <location>
        <begin position="1"/>
        <end position="42"/>
    </location>
</feature>
<protein>
    <submittedName>
        <fullName evidence="2">Uncharacterized protein</fullName>
    </submittedName>
</protein>